<keyword evidence="3" id="KW-0238">DNA-binding</keyword>
<evidence type="ECO:0000313" key="5">
    <source>
        <dbReference type="EMBL" id="ASG66816.1"/>
    </source>
</evidence>
<keyword evidence="6" id="KW-1185">Reference proteome</keyword>
<dbReference type="Proteomes" id="UP000197717">
    <property type="component" value="Chromosome"/>
</dbReference>
<evidence type="ECO:0000313" key="6">
    <source>
        <dbReference type="Proteomes" id="UP000197717"/>
    </source>
</evidence>
<keyword evidence="5" id="KW-0255">Endonuclease</keyword>
<dbReference type="Gene3D" id="3.90.220.20">
    <property type="entry name" value="DNA methylase specificity domains"/>
    <property type="match status" value="2"/>
</dbReference>
<sequence>MTQLFEMKRIAAIEFCSSVRDGTHDSPRFHENGYPLITSKNIKGGRLVIENANQISEKDFVDINKRSGVEQWDILFTMIGTLGEVYLEKESEVDYAIKNVGLFKCGSELKGKWLYYWFKTPLNKKKVLQLRRGASQQYLPLGALRSLQIDFPTDSSFAERAIKFISSYDDLIENNKRRIALLEESARQLYKEWFVRFRFPGHEHVKIVDGVPEGWEKSSVADAVSINPKTPVDKGEEIKYVPMSSLSSSQMTVDTSKFELRSKHTNVKFKSGDTLLARITPCLENGKTAFVSFLKEEEVACGSTEFIILRAKKVSAEYTYLLSRDEHFRGFAIKSMVGSSGRQRVQKSCFDKFFIAVPPSAIQHQFNEIASRSFRQIANLEHQVGQLERARDLLLPRLMSGELAV</sequence>
<organism evidence="5 6">
    <name type="scientific">Idiomarina piscisalsi</name>
    <dbReference type="NCBI Taxonomy" id="1096243"/>
    <lineage>
        <taxon>Bacteria</taxon>
        <taxon>Pseudomonadati</taxon>
        <taxon>Pseudomonadota</taxon>
        <taxon>Gammaproteobacteria</taxon>
        <taxon>Alteromonadales</taxon>
        <taxon>Idiomarinaceae</taxon>
        <taxon>Idiomarina</taxon>
    </lineage>
</organism>
<keyword evidence="5" id="KW-0378">Hydrolase</keyword>
<dbReference type="CDD" id="cd17260">
    <property type="entry name" value="RMtype1_S_EcoEI-TRD1-CR1_like"/>
    <property type="match status" value="1"/>
</dbReference>
<comment type="similarity">
    <text evidence="1">Belongs to the type-I restriction system S methylase family.</text>
</comment>
<feature type="domain" description="Type I restriction modification DNA specificity" evidence="4">
    <location>
        <begin position="212"/>
        <end position="384"/>
    </location>
</feature>
<dbReference type="EMBL" id="CP022133">
    <property type="protein sequence ID" value="ASG66816.1"/>
    <property type="molecule type" value="Genomic_DNA"/>
</dbReference>
<proteinExistence type="inferred from homology"/>
<feature type="domain" description="Type I restriction modification DNA specificity" evidence="4">
    <location>
        <begin position="32"/>
        <end position="183"/>
    </location>
</feature>
<evidence type="ECO:0000259" key="4">
    <source>
        <dbReference type="Pfam" id="PF01420"/>
    </source>
</evidence>
<protein>
    <submittedName>
        <fullName evidence="5">Restriction endonuclease subunit S</fullName>
    </submittedName>
</protein>
<dbReference type="GO" id="GO:0004519">
    <property type="term" value="F:endonuclease activity"/>
    <property type="evidence" value="ECO:0007669"/>
    <property type="project" value="UniProtKB-KW"/>
</dbReference>
<evidence type="ECO:0000256" key="2">
    <source>
        <dbReference type="ARBA" id="ARBA00022747"/>
    </source>
</evidence>
<dbReference type="InterPro" id="IPR000055">
    <property type="entry name" value="Restrct_endonuc_typeI_TRD"/>
</dbReference>
<dbReference type="CDD" id="cd17246">
    <property type="entry name" value="RMtype1_S_SonII-TRD2-CR2_like"/>
    <property type="match status" value="1"/>
</dbReference>
<dbReference type="Pfam" id="PF01420">
    <property type="entry name" value="Methylase_S"/>
    <property type="match status" value="2"/>
</dbReference>
<dbReference type="InterPro" id="IPR052021">
    <property type="entry name" value="Type-I_RS_S_subunit"/>
</dbReference>
<accession>A0ABM6LW35</accession>
<evidence type="ECO:0000256" key="3">
    <source>
        <dbReference type="ARBA" id="ARBA00023125"/>
    </source>
</evidence>
<dbReference type="RefSeq" id="WP_088769266.1">
    <property type="nucleotide sequence ID" value="NZ_CP022133.1"/>
</dbReference>
<gene>
    <name evidence="5" type="ORF">CEW91_12010</name>
</gene>
<name>A0ABM6LW35_9GAMM</name>
<keyword evidence="5" id="KW-0540">Nuclease</keyword>
<dbReference type="PANTHER" id="PTHR30408:SF13">
    <property type="entry name" value="TYPE I RESTRICTION ENZYME HINDI SPECIFICITY SUBUNIT"/>
    <property type="match status" value="1"/>
</dbReference>
<evidence type="ECO:0000256" key="1">
    <source>
        <dbReference type="ARBA" id="ARBA00010923"/>
    </source>
</evidence>
<dbReference type="SUPFAM" id="SSF116734">
    <property type="entry name" value="DNA methylase specificity domain"/>
    <property type="match status" value="2"/>
</dbReference>
<dbReference type="InterPro" id="IPR044946">
    <property type="entry name" value="Restrct_endonuc_typeI_TRD_sf"/>
</dbReference>
<keyword evidence="2" id="KW-0680">Restriction system</keyword>
<reference evidence="5 6" key="1">
    <citation type="submission" date="2017-06" db="EMBL/GenBank/DDBJ databases">
        <title>Complete genome sequence of Idiomarina piscisalsi strain 10PY1A isolated from soil of Soudi Arabia.</title>
        <authorList>
            <person name="Kim M.-C."/>
            <person name="Jung B.K."/>
            <person name="Budiyanto F."/>
            <person name="Nzila A."/>
            <person name="Shin J.-H."/>
        </authorList>
    </citation>
    <scope>NUCLEOTIDE SEQUENCE [LARGE SCALE GENOMIC DNA]</scope>
    <source>
        <strain evidence="5 6">10PY1A</strain>
    </source>
</reference>
<dbReference type="PANTHER" id="PTHR30408">
    <property type="entry name" value="TYPE-1 RESTRICTION ENZYME ECOKI SPECIFICITY PROTEIN"/>
    <property type="match status" value="1"/>
</dbReference>